<keyword evidence="4 9" id="KW-0808">Transferase</keyword>
<dbReference type="Pfam" id="PF02570">
    <property type="entry name" value="CbiC"/>
    <property type="match status" value="1"/>
</dbReference>
<keyword evidence="3 9" id="KW-0489">Methyltransferase</keyword>
<feature type="domain" description="Tetrapyrrole methylase" evidence="7">
    <location>
        <begin position="2"/>
        <end position="213"/>
    </location>
</feature>
<name>A0A2K9PWT6_9FLAO</name>
<dbReference type="GO" id="GO:0008168">
    <property type="term" value="F:methyltransferase activity"/>
    <property type="evidence" value="ECO:0007669"/>
    <property type="project" value="UniProtKB-KW"/>
</dbReference>
<dbReference type="RefSeq" id="WP_102757950.1">
    <property type="nucleotide sequence ID" value="NZ_CP025791.1"/>
</dbReference>
<evidence type="ECO:0000259" key="8">
    <source>
        <dbReference type="Pfam" id="PF02570"/>
    </source>
</evidence>
<dbReference type="AlphaFoldDB" id="A0A2K9PWT6"/>
<dbReference type="InterPro" id="IPR051810">
    <property type="entry name" value="Precorrin_MeTrfase"/>
</dbReference>
<dbReference type="InterPro" id="IPR035996">
    <property type="entry name" value="4pyrrol_Methylase_sf"/>
</dbReference>
<dbReference type="PANTHER" id="PTHR47036:SF1">
    <property type="entry name" value="COBALT-FACTOR III C(17)-METHYLTRANSFERASE-RELATED"/>
    <property type="match status" value="1"/>
</dbReference>
<comment type="pathway">
    <text evidence="1">Cofactor biosynthesis; adenosylcobalamin biosynthesis.</text>
</comment>
<dbReference type="GO" id="GO:0009236">
    <property type="term" value="P:cobalamin biosynthetic process"/>
    <property type="evidence" value="ECO:0007669"/>
    <property type="project" value="UniProtKB-UniPathway"/>
</dbReference>
<keyword evidence="5" id="KW-0949">S-adenosyl-L-methionine</keyword>
<proteinExistence type="predicted"/>
<dbReference type="InterPro" id="IPR036588">
    <property type="entry name" value="CobH/CbiC_sf"/>
</dbReference>
<dbReference type="SUPFAM" id="SSF63965">
    <property type="entry name" value="Precorrin-8X methylmutase CbiC/CobH"/>
    <property type="match status" value="1"/>
</dbReference>
<dbReference type="GO" id="GO:0016993">
    <property type="term" value="F:precorrin-8X methylmutase activity"/>
    <property type="evidence" value="ECO:0007669"/>
    <property type="project" value="InterPro"/>
</dbReference>
<dbReference type="InterPro" id="IPR014777">
    <property type="entry name" value="4pyrrole_Mease_sub1"/>
</dbReference>
<dbReference type="InterPro" id="IPR014776">
    <property type="entry name" value="4pyrrole_Mease_sub2"/>
</dbReference>
<evidence type="ECO:0000256" key="3">
    <source>
        <dbReference type="ARBA" id="ARBA00022603"/>
    </source>
</evidence>
<evidence type="ECO:0000256" key="4">
    <source>
        <dbReference type="ARBA" id="ARBA00022679"/>
    </source>
</evidence>
<sequence length="460" mass="50841">MKITVTGLGPGDNAYILPVVQSALQQAEVVIGYDYYFQFAKPYLKTDAELISMPLGQEEGRAEVAIKKAKTGKNVVVIGSGDASIYAMASIVYEMVSKGGDELDDLELETLPGVSAFLAAGSKLGAPLGHDFCCISLSDLMTPWNMIEKRIRAAAMGDFVTSLYNPKSKKRHWQLGRLQKIFLEERASSTPVAIVRHVTRPEEDIKITTLGALNPDDVDMFCLVMIGNSQTYQFKNYLVTPRGYLNRKPHTGKEIQQESFRIVTEHIKDLSFSVADKWAITRIIHTTGILEDFNHYAATPNAIENWHNHLKNGGEIVTDVTMVKAGITKAFIKKYNTKVHCLLNDEDAQLLAKTENITRSQAGIRKAIEQYPNALYVVGNAPTALFEIIEQLRENNRFKPAGIIGVPVGFVNVLEAKEQLSQTKNTHWALIEGNRGGSNVAAAITNAAFTLEEASNYFKS</sequence>
<dbReference type="Gene3D" id="3.40.1010.10">
    <property type="entry name" value="Cobalt-precorrin-4 Transmethylase, Domain 1"/>
    <property type="match status" value="1"/>
</dbReference>
<dbReference type="GO" id="GO:0032259">
    <property type="term" value="P:methylation"/>
    <property type="evidence" value="ECO:0007669"/>
    <property type="project" value="UniProtKB-KW"/>
</dbReference>
<dbReference type="SUPFAM" id="SSF53790">
    <property type="entry name" value="Tetrapyrrole methylase"/>
    <property type="match status" value="1"/>
</dbReference>
<dbReference type="Proteomes" id="UP000235826">
    <property type="component" value="Chromosome"/>
</dbReference>
<dbReference type="NCBIfam" id="TIGR01466">
    <property type="entry name" value="cobJ_cbiH"/>
    <property type="match status" value="1"/>
</dbReference>
<dbReference type="Gene3D" id="3.30.950.10">
    <property type="entry name" value="Methyltransferase, Cobalt-precorrin-4 Transmethylase, Domain 2"/>
    <property type="match status" value="1"/>
</dbReference>
<dbReference type="CDD" id="cd11646">
    <property type="entry name" value="Precorrin_3B_C17_MT"/>
    <property type="match status" value="1"/>
</dbReference>
<dbReference type="InterPro" id="IPR003722">
    <property type="entry name" value="Cbl_synth_CobH/CbiC"/>
</dbReference>
<evidence type="ECO:0000256" key="5">
    <source>
        <dbReference type="ARBA" id="ARBA00022691"/>
    </source>
</evidence>
<evidence type="ECO:0000256" key="1">
    <source>
        <dbReference type="ARBA" id="ARBA00004953"/>
    </source>
</evidence>
<reference evidence="9 10" key="1">
    <citation type="submission" date="2018-01" db="EMBL/GenBank/DDBJ databases">
        <title>Complete genome sequence of Flavivirga eckloniae ECD14 isolated from seaweed Ecklonia cava.</title>
        <authorList>
            <person name="Lee J.H."/>
            <person name="Baik K.S."/>
            <person name="Seong C.N."/>
        </authorList>
    </citation>
    <scope>NUCLEOTIDE SEQUENCE [LARGE SCALE GENOMIC DNA]</scope>
    <source>
        <strain evidence="9 10">ECD14</strain>
    </source>
</reference>
<keyword evidence="6" id="KW-0413">Isomerase</keyword>
<evidence type="ECO:0000313" key="9">
    <source>
        <dbReference type="EMBL" id="AUP81308.1"/>
    </source>
</evidence>
<evidence type="ECO:0000313" key="10">
    <source>
        <dbReference type="Proteomes" id="UP000235826"/>
    </source>
</evidence>
<dbReference type="Gene3D" id="3.40.50.10230">
    <property type="entry name" value="Cobalamin biosynthesis CobH/CbiC, precorrin-8X methylmutase"/>
    <property type="match status" value="1"/>
</dbReference>
<evidence type="ECO:0000259" key="7">
    <source>
        <dbReference type="Pfam" id="PF00590"/>
    </source>
</evidence>
<dbReference type="PANTHER" id="PTHR47036">
    <property type="entry name" value="COBALT-FACTOR III C(17)-METHYLTRANSFERASE-RELATED"/>
    <property type="match status" value="1"/>
</dbReference>
<feature type="domain" description="Cobalamin biosynthesis precorrin-8X methylmutase CobH/CbiC" evidence="8">
    <location>
        <begin position="254"/>
        <end position="449"/>
    </location>
</feature>
<dbReference type="InterPro" id="IPR000878">
    <property type="entry name" value="4pyrrol_Mease"/>
</dbReference>
<evidence type="ECO:0000256" key="2">
    <source>
        <dbReference type="ARBA" id="ARBA00022573"/>
    </source>
</evidence>
<gene>
    <name evidence="9" type="primary">cobJ</name>
    <name evidence="9" type="ORF">C1H87_22345</name>
</gene>
<dbReference type="OrthoDB" id="9772960at2"/>
<accession>A0A2K9PWT6</accession>
<keyword evidence="10" id="KW-1185">Reference proteome</keyword>
<dbReference type="InterPro" id="IPR006363">
    <property type="entry name" value="Cbl_synth_CobJ/CibH_dom"/>
</dbReference>
<dbReference type="Pfam" id="PF00590">
    <property type="entry name" value="TP_methylase"/>
    <property type="match status" value="1"/>
</dbReference>
<dbReference type="UniPathway" id="UPA00148"/>
<protein>
    <submittedName>
        <fullName evidence="9">Precorrin-3B C(17)-methyltransferase</fullName>
    </submittedName>
</protein>
<keyword evidence="2" id="KW-0169">Cobalamin biosynthesis</keyword>
<dbReference type="EMBL" id="CP025791">
    <property type="protein sequence ID" value="AUP81308.1"/>
    <property type="molecule type" value="Genomic_DNA"/>
</dbReference>
<evidence type="ECO:0000256" key="6">
    <source>
        <dbReference type="ARBA" id="ARBA00023235"/>
    </source>
</evidence>
<dbReference type="KEGG" id="fek:C1H87_22345"/>
<organism evidence="9 10">
    <name type="scientific">Flavivirga eckloniae</name>
    <dbReference type="NCBI Taxonomy" id="1803846"/>
    <lineage>
        <taxon>Bacteria</taxon>
        <taxon>Pseudomonadati</taxon>
        <taxon>Bacteroidota</taxon>
        <taxon>Flavobacteriia</taxon>
        <taxon>Flavobacteriales</taxon>
        <taxon>Flavobacteriaceae</taxon>
        <taxon>Flavivirga</taxon>
    </lineage>
</organism>